<dbReference type="Proteomes" id="UP000504615">
    <property type="component" value="Unplaced"/>
</dbReference>
<organism evidence="1 2">
    <name type="scientific">Pogonomyrmex barbatus</name>
    <name type="common">red harvester ant</name>
    <dbReference type="NCBI Taxonomy" id="144034"/>
    <lineage>
        <taxon>Eukaryota</taxon>
        <taxon>Metazoa</taxon>
        <taxon>Ecdysozoa</taxon>
        <taxon>Arthropoda</taxon>
        <taxon>Hexapoda</taxon>
        <taxon>Insecta</taxon>
        <taxon>Pterygota</taxon>
        <taxon>Neoptera</taxon>
        <taxon>Endopterygota</taxon>
        <taxon>Hymenoptera</taxon>
        <taxon>Apocrita</taxon>
        <taxon>Aculeata</taxon>
        <taxon>Formicoidea</taxon>
        <taxon>Formicidae</taxon>
        <taxon>Myrmicinae</taxon>
        <taxon>Pogonomyrmex</taxon>
    </lineage>
</organism>
<sequence>MPQELGFTQLEFTPTVVSKIRDMSDNLSQIDLNNNREIAALRAEIKKLKELDKLNWLRVSGSIVAVAGTSTTATIRAVRAAAIDAAAKNTTLAEKSACTRRKRKT</sequence>
<name>A0A8N1S4W5_9HYME</name>
<keyword evidence="1" id="KW-1185">Reference proteome</keyword>
<evidence type="ECO:0000313" key="1">
    <source>
        <dbReference type="Proteomes" id="UP000504615"/>
    </source>
</evidence>
<dbReference type="RefSeq" id="XP_025073137.1">
    <property type="nucleotide sequence ID" value="XM_025217352.1"/>
</dbReference>
<proteinExistence type="predicted"/>
<protein>
    <submittedName>
        <fullName evidence="2">Uncharacterized protein LOC112552332 isoform X1</fullName>
    </submittedName>
</protein>
<dbReference type="OrthoDB" id="5917530at2759"/>
<accession>A0A8N1S4W5</accession>
<gene>
    <name evidence="2" type="primary">LOC112552332</name>
</gene>
<evidence type="ECO:0000313" key="2">
    <source>
        <dbReference type="RefSeq" id="XP_025073137.1"/>
    </source>
</evidence>
<dbReference type="GeneID" id="112552332"/>
<reference evidence="2" key="1">
    <citation type="submission" date="2025-08" db="UniProtKB">
        <authorList>
            <consortium name="RefSeq"/>
        </authorList>
    </citation>
    <scope>IDENTIFICATION</scope>
</reference>
<dbReference type="AlphaFoldDB" id="A0A8N1S4W5"/>